<dbReference type="InterPro" id="IPR016187">
    <property type="entry name" value="CTDL_fold"/>
</dbReference>
<protein>
    <submittedName>
        <fullName evidence="4">Uncharacterized protein</fullName>
    </submittedName>
</protein>
<evidence type="ECO:0000256" key="2">
    <source>
        <dbReference type="ARBA" id="ARBA00023157"/>
    </source>
</evidence>
<accession>A0A7R8WM12</accession>
<evidence type="ECO:0000313" key="4">
    <source>
        <dbReference type="EMBL" id="CAD7231479.1"/>
    </source>
</evidence>
<gene>
    <name evidence="4" type="ORF">CTOB1V02_LOCUS9326</name>
</gene>
<evidence type="ECO:0000256" key="1">
    <source>
        <dbReference type="ARBA" id="ARBA00022729"/>
    </source>
</evidence>
<dbReference type="PROSITE" id="PS50835">
    <property type="entry name" value="IG_LIKE"/>
    <property type="match status" value="1"/>
</dbReference>
<comment type="caution">
    <text evidence="3">Lacks conserved residue(s) required for the propagation of feature annotation.</text>
</comment>
<dbReference type="SUPFAM" id="SSF56436">
    <property type="entry name" value="C-type lectin-like"/>
    <property type="match status" value="3"/>
</dbReference>
<dbReference type="PROSITE" id="PS50923">
    <property type="entry name" value="SUSHI"/>
    <property type="match status" value="2"/>
</dbReference>
<organism evidence="4">
    <name type="scientific">Cyprideis torosa</name>
    <dbReference type="NCBI Taxonomy" id="163714"/>
    <lineage>
        <taxon>Eukaryota</taxon>
        <taxon>Metazoa</taxon>
        <taxon>Ecdysozoa</taxon>
        <taxon>Arthropoda</taxon>
        <taxon>Crustacea</taxon>
        <taxon>Oligostraca</taxon>
        <taxon>Ostracoda</taxon>
        <taxon>Podocopa</taxon>
        <taxon>Podocopida</taxon>
        <taxon>Cytherocopina</taxon>
        <taxon>Cytheroidea</taxon>
        <taxon>Cytherideidae</taxon>
        <taxon>Cyprideis</taxon>
    </lineage>
</organism>
<proteinExistence type="predicted"/>
<sequence length="1096" mass="121542">MTEFAEEKTIIYRCKCNLTMIDDSVLQFEATCRYGEWIFEQNSLCNESAAVIFEDGNGTQMCYYFETDQRLNYPEAVKYCHNKYQGAGGMITFVPEEDVVLQNMQIKMINLSLDGVFTGHSISHVLGASKCTSPTSECVGLWLQASGIDVLLEALTIPATQLDFLNANETVLALTNNATKVAEDRQWTDRLVPVCQVNTTGPFQTVPSSRYIRSPDDSCFYLDEEEKDLKAAAEFCHEELNGTLAEFDEFDMALLIERLNSLNVTGAGTWFHTRSEKAYWDEPVGLEPKIAIKYWKYKNGSILPSAMFSEGFPTKREASHHCSILTPTGLRDEECEATVPTLCSMNLYSVELTCSAPMDNTSLGFLTTSAVSNYVWDDVVNYECYCNGVWSQTGIKTTPSTCLGGSGWTNDGIRLDYCQHVPPEEGELATNEGKACYLVVNNPPPTHPILKEKTGIFRAAGYCQDLGLVLAQPFNEDFFSIRKAMWRLYVRLLPSIDNTTFDKIAYIGLNKRNPYGRTTNQYRRRDNQTMSDAELVDVWSNLISASPEDCVGLTFDSGTPNPAECESRNHTFAVCQLSEGAAETFSLDCIDPPWHSEMDPRMIEVSSPTPRAPGSVASFLCPVGEAMPIQQSNQIQLECIGENVGWLLKSGFPNETCSPVCEPPSTVGLVNTQYNISDSVIYYVPNDTIAYTCTAGNWFNVSGGGPPAQISTCTENSTWDNLPVLDCVSSSTFCLDPQPSLTTMYLSVMPKPSPHAEGTWARYECKCNMVTEADPSKNGTDTQCINGKWFEEQGPRCIKANGTLPGAYVENDHDQGCLYVLPLPPKSTLIDAATACHQEGMSISVALSQSQELEVLRTTEMRLRTPAYTVAIGINKVYSNHDPYFTTVNGSLVSFDDISPFPADYLERMDCIFITRNYSNLKFFSDEQALVQNLTALQETHSRVQQSCFRGNGPQAVVCDMNSQRGCERSPPVLENATFFNTNESFFGASVTYLCGDKYINPLNGKNTTEAICFGPAGWFFPESPDFKGCTPVCVPQDLGAQHRYVDEDVPDVLLPGDSLIVRLAIPIATKCHAAQEESNDMICWFHVISRSFECI</sequence>
<dbReference type="EMBL" id="OB663557">
    <property type="protein sequence ID" value="CAD7231479.1"/>
    <property type="molecule type" value="Genomic_DNA"/>
</dbReference>
<dbReference type="AlphaFoldDB" id="A0A7R8WM12"/>
<keyword evidence="3" id="KW-0768">Sushi</keyword>
<dbReference type="InterPro" id="IPR016186">
    <property type="entry name" value="C-type_lectin-like/link_sf"/>
</dbReference>
<reference evidence="4" key="1">
    <citation type="submission" date="2020-11" db="EMBL/GenBank/DDBJ databases">
        <authorList>
            <person name="Tran Van P."/>
        </authorList>
    </citation>
    <scope>NUCLEOTIDE SEQUENCE</scope>
</reference>
<keyword evidence="1" id="KW-0732">Signal</keyword>
<name>A0A7R8WM12_9CRUS</name>
<dbReference type="InterPro" id="IPR000436">
    <property type="entry name" value="Sushi_SCR_CCP_dom"/>
</dbReference>
<evidence type="ECO:0000256" key="3">
    <source>
        <dbReference type="PROSITE-ProRule" id="PRU00302"/>
    </source>
</evidence>
<dbReference type="InterPro" id="IPR007110">
    <property type="entry name" value="Ig-like_dom"/>
</dbReference>
<keyword evidence="2" id="KW-1015">Disulfide bond</keyword>
<dbReference type="Gene3D" id="3.10.100.10">
    <property type="entry name" value="Mannose-Binding Protein A, subunit A"/>
    <property type="match status" value="1"/>
</dbReference>